<evidence type="ECO:0000313" key="1">
    <source>
        <dbReference type="EMBL" id="VDL85101.1"/>
    </source>
</evidence>
<dbReference type="OMA" id="IGRYICA"/>
<dbReference type="WBParaSite" id="NBR_0002135401-mRNA-1">
    <property type="protein sequence ID" value="NBR_0002135401-mRNA-1"/>
    <property type="gene ID" value="NBR_0002135401"/>
</dbReference>
<accession>A0A0N4YVT2</accession>
<dbReference type="Proteomes" id="UP000271162">
    <property type="component" value="Unassembled WGS sequence"/>
</dbReference>
<evidence type="ECO:0000313" key="2">
    <source>
        <dbReference type="Proteomes" id="UP000271162"/>
    </source>
</evidence>
<keyword evidence="2" id="KW-1185">Reference proteome</keyword>
<proteinExistence type="predicted"/>
<dbReference type="EMBL" id="UYSL01026237">
    <property type="protein sequence ID" value="VDL85101.1"/>
    <property type="molecule type" value="Genomic_DNA"/>
</dbReference>
<protein>
    <submittedName>
        <fullName evidence="3">Helitron_like_N domain-containing protein</fullName>
    </submittedName>
</protein>
<dbReference type="PANTHER" id="PTHR10492">
    <property type="match status" value="1"/>
</dbReference>
<organism evidence="3">
    <name type="scientific">Nippostrongylus brasiliensis</name>
    <name type="common">Rat hookworm</name>
    <dbReference type="NCBI Taxonomy" id="27835"/>
    <lineage>
        <taxon>Eukaryota</taxon>
        <taxon>Metazoa</taxon>
        <taxon>Ecdysozoa</taxon>
        <taxon>Nematoda</taxon>
        <taxon>Chromadorea</taxon>
        <taxon>Rhabditida</taxon>
        <taxon>Rhabditina</taxon>
        <taxon>Rhabditomorpha</taxon>
        <taxon>Strongyloidea</taxon>
        <taxon>Heligmosomidae</taxon>
        <taxon>Nippostrongylus</taxon>
    </lineage>
</organism>
<gene>
    <name evidence="1" type="ORF">NBR_LOCUS21355</name>
</gene>
<dbReference type="STRING" id="27835.A0A0N4YVT2"/>
<reference evidence="3" key="1">
    <citation type="submission" date="2017-02" db="UniProtKB">
        <authorList>
            <consortium name="WormBaseParasite"/>
        </authorList>
    </citation>
    <scope>IDENTIFICATION</scope>
</reference>
<dbReference type="AlphaFoldDB" id="A0A0N4YVT2"/>
<evidence type="ECO:0000313" key="3">
    <source>
        <dbReference type="WBParaSite" id="NBR_0002135401-mRNA-1"/>
    </source>
</evidence>
<reference evidence="1 2" key="2">
    <citation type="submission" date="2018-11" db="EMBL/GenBank/DDBJ databases">
        <authorList>
            <consortium name="Pathogen Informatics"/>
        </authorList>
    </citation>
    <scope>NUCLEOTIDE SEQUENCE [LARGE SCALE GENOMIC DNA]</scope>
</reference>
<sequence length="215" mass="24426">MLHIMAADAKIRSEQQVDAVFNVKLLDPRLHNIVATHMIHRMCVTTNINAPCMVNDVRSRKFPKQFRDATSIDSDENLKYRRTNDGRSASIGDVQFDNRHVVPYNPYISLLLNTCINVEVCGYIQAVKYLYKYVYKGPEKAVQITGQQKATSRNEIDAHLNDRYVCAPEAVLQYDCQTKSDTVGSFSLPAKHTRLLPEPMTQRGLTRHQATVSGR</sequence>
<name>A0A0N4YVT2_NIPBR</name>